<feature type="non-terminal residue" evidence="1">
    <location>
        <position position="57"/>
    </location>
</feature>
<name>A0A9N9NTV5_9GLOM</name>
<keyword evidence="2" id="KW-1185">Reference proteome</keyword>
<dbReference type="EMBL" id="CAJVPQ010027387">
    <property type="protein sequence ID" value="CAG8771026.1"/>
    <property type="molecule type" value="Genomic_DNA"/>
</dbReference>
<proteinExistence type="predicted"/>
<dbReference type="Proteomes" id="UP000789570">
    <property type="component" value="Unassembled WGS sequence"/>
</dbReference>
<gene>
    <name evidence="1" type="ORF">FCALED_LOCUS17541</name>
</gene>
<dbReference type="AlphaFoldDB" id="A0A9N9NTV5"/>
<evidence type="ECO:0000313" key="2">
    <source>
        <dbReference type="Proteomes" id="UP000789570"/>
    </source>
</evidence>
<evidence type="ECO:0000313" key="1">
    <source>
        <dbReference type="EMBL" id="CAG8771026.1"/>
    </source>
</evidence>
<sequence>AGKHNANADTLSRMYDEETAECFIIDLTEMDIANDEYENDSVKEDIEWHVSSPESEE</sequence>
<organism evidence="1 2">
    <name type="scientific">Funneliformis caledonium</name>
    <dbReference type="NCBI Taxonomy" id="1117310"/>
    <lineage>
        <taxon>Eukaryota</taxon>
        <taxon>Fungi</taxon>
        <taxon>Fungi incertae sedis</taxon>
        <taxon>Mucoromycota</taxon>
        <taxon>Glomeromycotina</taxon>
        <taxon>Glomeromycetes</taxon>
        <taxon>Glomerales</taxon>
        <taxon>Glomeraceae</taxon>
        <taxon>Funneliformis</taxon>
    </lineage>
</organism>
<accession>A0A9N9NTV5</accession>
<protein>
    <submittedName>
        <fullName evidence="1">1515_t:CDS:1</fullName>
    </submittedName>
</protein>
<reference evidence="1" key="1">
    <citation type="submission" date="2021-06" db="EMBL/GenBank/DDBJ databases">
        <authorList>
            <person name="Kallberg Y."/>
            <person name="Tangrot J."/>
            <person name="Rosling A."/>
        </authorList>
    </citation>
    <scope>NUCLEOTIDE SEQUENCE</scope>
    <source>
        <strain evidence="1">UK204</strain>
    </source>
</reference>
<feature type="non-terminal residue" evidence="1">
    <location>
        <position position="1"/>
    </location>
</feature>
<comment type="caution">
    <text evidence="1">The sequence shown here is derived from an EMBL/GenBank/DDBJ whole genome shotgun (WGS) entry which is preliminary data.</text>
</comment>